<sequence>MTTPAPAPAVETSAPAAPAVPDAPAVFAGRIPGPNPLDRALLAHDGPQQPVVTLVLDFPGPAPEPAALRRRLAERAPGLPAFHATPDPGARLRPGRAPDAAALDAETDRISRLPFDLGTEPPPWDLHLITGPDTFRICLRTHHGFLDGVGATHAAAALLADTPAEGARLHPSVPPTLRAAARTLYELARTLAGPRAWTPPPAPDSDPGPGLGSARQTAGRDVPLPVLRRIADAHGATVHQVALAALGTVLADLRREHHSDDARRPAVASVVMSTRTPAERHLPGNRLGVHRLRLPQRADTLDAALAAVVRRTAAARSRRRRDALRALLAPRVAPGLGVRLYAAALRADASPLVVSSVTLPDGLTAFGAPLRGAGLLVHAFEGFPAYVSFTRAAGLVRCHAAADPGRGALLRVPDRWAALLLAHDGGAS</sequence>
<keyword evidence="4" id="KW-1185">Reference proteome</keyword>
<dbReference type="STRING" id="452652.KSE_72050"/>
<evidence type="ECO:0000256" key="1">
    <source>
        <dbReference type="SAM" id="MobiDB-lite"/>
    </source>
</evidence>
<evidence type="ECO:0000313" key="4">
    <source>
        <dbReference type="Proteomes" id="UP000007076"/>
    </source>
</evidence>
<dbReference type="SUPFAM" id="SSF52777">
    <property type="entry name" value="CoA-dependent acyltransferases"/>
    <property type="match status" value="1"/>
</dbReference>
<feature type="domain" description="O-acyltransferase WSD1-like N-terminal" evidence="2">
    <location>
        <begin position="102"/>
        <end position="175"/>
    </location>
</feature>
<dbReference type="PATRIC" id="fig|452652.3.peg.7244"/>
<dbReference type="RefSeq" id="WP_014140251.1">
    <property type="nucleotide sequence ID" value="NC_016109.1"/>
</dbReference>
<dbReference type="eggNOG" id="COG1020">
    <property type="taxonomic scope" value="Bacteria"/>
</dbReference>
<organism evidence="3 4">
    <name type="scientific">Kitasatospora setae (strain ATCC 33774 / DSM 43861 / JCM 3304 / KCC A-0304 / NBRC 14216 / KM-6054)</name>
    <name type="common">Streptomyces setae</name>
    <dbReference type="NCBI Taxonomy" id="452652"/>
    <lineage>
        <taxon>Bacteria</taxon>
        <taxon>Bacillati</taxon>
        <taxon>Actinomycetota</taxon>
        <taxon>Actinomycetes</taxon>
        <taxon>Kitasatosporales</taxon>
        <taxon>Streptomycetaceae</taxon>
        <taxon>Kitasatospora</taxon>
    </lineage>
</organism>
<dbReference type="Proteomes" id="UP000007076">
    <property type="component" value="Chromosome"/>
</dbReference>
<dbReference type="AlphaFoldDB" id="E4NJ12"/>
<protein>
    <recommendedName>
        <fullName evidence="2">O-acyltransferase WSD1-like N-terminal domain-containing protein</fullName>
    </recommendedName>
</protein>
<evidence type="ECO:0000259" key="2">
    <source>
        <dbReference type="Pfam" id="PF03007"/>
    </source>
</evidence>
<dbReference type="GO" id="GO:0045017">
    <property type="term" value="P:glycerolipid biosynthetic process"/>
    <property type="evidence" value="ECO:0007669"/>
    <property type="project" value="InterPro"/>
</dbReference>
<evidence type="ECO:0000313" key="3">
    <source>
        <dbReference type="EMBL" id="BAJ32960.1"/>
    </source>
</evidence>
<dbReference type="KEGG" id="ksk:KSE_72050"/>
<feature type="compositionally biased region" description="Pro residues" evidence="1">
    <location>
        <begin position="197"/>
        <end position="206"/>
    </location>
</feature>
<reference evidence="3 4" key="1">
    <citation type="journal article" date="2010" name="DNA Res.">
        <title>Genome sequence of Kitasatospora setae NBRC 14216T: an evolutionary snapshot of the family Streptomycetaceae.</title>
        <authorList>
            <person name="Ichikawa N."/>
            <person name="Oguchi A."/>
            <person name="Ikeda H."/>
            <person name="Ishikawa J."/>
            <person name="Kitani S."/>
            <person name="Watanabe Y."/>
            <person name="Nakamura S."/>
            <person name="Katano Y."/>
            <person name="Kishi E."/>
            <person name="Sasagawa M."/>
            <person name="Ankai A."/>
            <person name="Fukui S."/>
            <person name="Hashimoto Y."/>
            <person name="Kamata S."/>
            <person name="Otoguro M."/>
            <person name="Tanikawa S."/>
            <person name="Nihira T."/>
            <person name="Horinouchi S."/>
            <person name="Ohnishi Y."/>
            <person name="Hayakawa M."/>
            <person name="Kuzuyama T."/>
            <person name="Arisawa A."/>
            <person name="Nomoto F."/>
            <person name="Miura H."/>
            <person name="Takahashi Y."/>
            <person name="Fujita N."/>
        </authorList>
    </citation>
    <scope>NUCLEOTIDE SEQUENCE [LARGE SCALE GENOMIC DNA]</scope>
    <source>
        <strain evidence="4">ATCC 33774 / DSM 43861 / JCM 3304 / KCC A-0304 / NBRC 14216 / KM-6054</strain>
    </source>
</reference>
<dbReference type="HOGENOM" id="CLU_640580_0_0_11"/>
<dbReference type="Gene3D" id="3.30.559.10">
    <property type="entry name" value="Chloramphenicol acetyltransferase-like domain"/>
    <property type="match status" value="1"/>
</dbReference>
<dbReference type="InterPro" id="IPR004255">
    <property type="entry name" value="O-acyltransferase_WSD1_N"/>
</dbReference>
<feature type="region of interest" description="Disordered" evidence="1">
    <location>
        <begin position="193"/>
        <end position="219"/>
    </location>
</feature>
<gene>
    <name evidence="3" type="ordered locus">KSE_72050</name>
</gene>
<dbReference type="EMBL" id="AP010968">
    <property type="protein sequence ID" value="BAJ32960.1"/>
    <property type="molecule type" value="Genomic_DNA"/>
</dbReference>
<name>E4NJ12_KITSK</name>
<dbReference type="InterPro" id="IPR023213">
    <property type="entry name" value="CAT-like_dom_sf"/>
</dbReference>
<dbReference type="Pfam" id="PF03007">
    <property type="entry name" value="WS_DGAT_cat"/>
    <property type="match status" value="1"/>
</dbReference>
<proteinExistence type="predicted"/>
<accession>E4NJ12</accession>
<dbReference type="GO" id="GO:0004144">
    <property type="term" value="F:diacylglycerol O-acyltransferase activity"/>
    <property type="evidence" value="ECO:0007669"/>
    <property type="project" value="InterPro"/>
</dbReference>